<name>A0A6N4WEY1_9MYCO</name>
<keyword evidence="2" id="KW-1185">Reference proteome</keyword>
<sequence>MIAARTGPTNPPATEADCWAAGAVVDAVGEVVMVRAEAPVLRSAPGLAVEAPAGAETVRADAGRRVADGPAARAVLAADRALLPWELLTEEC</sequence>
<reference evidence="1 2" key="1">
    <citation type="journal article" date="2019" name="Emerg. Microbes Infect.">
        <title>Comprehensive subspecies identification of 175 nontuberculous mycobacteria species based on 7547 genomic profiles.</title>
        <authorList>
            <person name="Matsumoto Y."/>
            <person name="Kinjo T."/>
            <person name="Motooka D."/>
            <person name="Nabeya D."/>
            <person name="Jung N."/>
            <person name="Uechi K."/>
            <person name="Horii T."/>
            <person name="Iida T."/>
            <person name="Fujita J."/>
            <person name="Nakamura S."/>
        </authorList>
    </citation>
    <scope>NUCLEOTIDE SEQUENCE [LARGE SCALE GENOMIC DNA]</scope>
    <source>
        <strain evidence="1 2">JCM 30275</strain>
    </source>
</reference>
<dbReference type="KEGG" id="many:MANY_40640"/>
<gene>
    <name evidence="1" type="ORF">MANY_40640</name>
</gene>
<dbReference type="AlphaFoldDB" id="A0A6N4WEY1"/>
<dbReference type="EMBL" id="AP022620">
    <property type="protein sequence ID" value="BBZ78727.1"/>
    <property type="molecule type" value="Genomic_DNA"/>
</dbReference>
<dbReference type="Proteomes" id="UP000467249">
    <property type="component" value="Chromosome"/>
</dbReference>
<evidence type="ECO:0000313" key="2">
    <source>
        <dbReference type="Proteomes" id="UP000467249"/>
    </source>
</evidence>
<organism evidence="1 2">
    <name type="scientific">Mycolicibacterium anyangense</name>
    <dbReference type="NCBI Taxonomy" id="1431246"/>
    <lineage>
        <taxon>Bacteria</taxon>
        <taxon>Bacillati</taxon>
        <taxon>Actinomycetota</taxon>
        <taxon>Actinomycetes</taxon>
        <taxon>Mycobacteriales</taxon>
        <taxon>Mycobacteriaceae</taxon>
        <taxon>Mycolicibacterium</taxon>
    </lineage>
</organism>
<evidence type="ECO:0000313" key="1">
    <source>
        <dbReference type="EMBL" id="BBZ78727.1"/>
    </source>
</evidence>
<protein>
    <submittedName>
        <fullName evidence="1">Uncharacterized protein</fullName>
    </submittedName>
</protein>
<accession>A0A6N4WEY1</accession>
<proteinExistence type="predicted"/>